<reference evidence="2" key="2">
    <citation type="submission" date="2021-04" db="EMBL/GenBank/DDBJ databases">
        <authorList>
            <person name="Gilroy R."/>
        </authorList>
    </citation>
    <scope>NUCLEOTIDE SEQUENCE</scope>
    <source>
        <strain evidence="2">CHK195-6426</strain>
    </source>
</reference>
<dbReference type="SUPFAM" id="SSF53756">
    <property type="entry name" value="UDP-Glycosyltransferase/glycogen phosphorylase"/>
    <property type="match status" value="1"/>
</dbReference>
<dbReference type="Pfam" id="PF00534">
    <property type="entry name" value="Glycos_transf_1"/>
    <property type="match status" value="1"/>
</dbReference>
<dbReference type="PANTHER" id="PTHR12526:SF638">
    <property type="entry name" value="SPORE COAT PROTEIN SA"/>
    <property type="match status" value="1"/>
</dbReference>
<dbReference type="Proteomes" id="UP000824265">
    <property type="component" value="Unassembled WGS sequence"/>
</dbReference>
<comment type="caution">
    <text evidence="2">The sequence shown here is derived from an EMBL/GenBank/DDBJ whole genome shotgun (WGS) entry which is preliminary data.</text>
</comment>
<dbReference type="InterPro" id="IPR001296">
    <property type="entry name" value="Glyco_trans_1"/>
</dbReference>
<dbReference type="AlphaFoldDB" id="A0A9D1UBW5"/>
<sequence>MRILWLCNFMPPAAARCLGQESTNKEGWLDGLMGQVLKRQKENGIVLAAAFPVSLRDGLIGDREAVFSRVLQVGEGTLHCYGFYEDTARPEQYDPGIERLMEKITADFGPDVVHCFGTEYPHTLAMCRAFPDKGRLLVGIQGLCAVYANTYFASMPGRVIRRITLRDFLKRDSIPRQKEKFAARGRMETEALGLAGNITGRTAWDRHYAKEWNPDAVYYGMNETLREPFYEGCWRKEECVPFSIFVSQGDYPVKGLHYLLLALPAIRERHPQVKVSVAGNCIVREGGLKEKLKISAYGRYLQELIERGGLKDCVEFLGKLNAAEMKERYQRSSLFVCCSTIENSPNSLGEAMILGMPCVSADVGGIPSIFRGGTDGILYRGFRTKENSFDNTCDSFDGHETELEEIVKGLTEAVLEMWSDTDKMLQYCKNARDHAEKTHDREKNYRKLTEIYADIQEKKKGVPQTQG</sequence>
<dbReference type="PANTHER" id="PTHR12526">
    <property type="entry name" value="GLYCOSYLTRANSFERASE"/>
    <property type="match status" value="1"/>
</dbReference>
<gene>
    <name evidence="2" type="ORF">H9742_11760</name>
</gene>
<evidence type="ECO:0000313" key="2">
    <source>
        <dbReference type="EMBL" id="HIW82169.1"/>
    </source>
</evidence>
<dbReference type="CDD" id="cd03801">
    <property type="entry name" value="GT4_PimA-like"/>
    <property type="match status" value="1"/>
</dbReference>
<feature type="domain" description="Glycosyl transferase family 1" evidence="1">
    <location>
        <begin position="243"/>
        <end position="379"/>
    </location>
</feature>
<organism evidence="2 3">
    <name type="scientific">Candidatus Acetatifactor stercoripullorum</name>
    <dbReference type="NCBI Taxonomy" id="2838414"/>
    <lineage>
        <taxon>Bacteria</taxon>
        <taxon>Bacillati</taxon>
        <taxon>Bacillota</taxon>
        <taxon>Clostridia</taxon>
        <taxon>Lachnospirales</taxon>
        <taxon>Lachnospiraceae</taxon>
        <taxon>Acetatifactor</taxon>
    </lineage>
</organism>
<protein>
    <submittedName>
        <fullName evidence="2">Glycosyltransferase family 4 protein</fullName>
    </submittedName>
</protein>
<name>A0A9D1UBW5_9FIRM</name>
<dbReference type="GO" id="GO:0016757">
    <property type="term" value="F:glycosyltransferase activity"/>
    <property type="evidence" value="ECO:0007669"/>
    <property type="project" value="InterPro"/>
</dbReference>
<evidence type="ECO:0000259" key="1">
    <source>
        <dbReference type="Pfam" id="PF00534"/>
    </source>
</evidence>
<accession>A0A9D1UBW5</accession>
<dbReference type="Gene3D" id="3.40.50.2000">
    <property type="entry name" value="Glycogen Phosphorylase B"/>
    <property type="match status" value="1"/>
</dbReference>
<proteinExistence type="predicted"/>
<dbReference type="EMBL" id="DXGH01000065">
    <property type="protein sequence ID" value="HIW82169.1"/>
    <property type="molecule type" value="Genomic_DNA"/>
</dbReference>
<reference evidence="2" key="1">
    <citation type="journal article" date="2021" name="PeerJ">
        <title>Extensive microbial diversity within the chicken gut microbiome revealed by metagenomics and culture.</title>
        <authorList>
            <person name="Gilroy R."/>
            <person name="Ravi A."/>
            <person name="Getino M."/>
            <person name="Pursley I."/>
            <person name="Horton D.L."/>
            <person name="Alikhan N.F."/>
            <person name="Baker D."/>
            <person name="Gharbi K."/>
            <person name="Hall N."/>
            <person name="Watson M."/>
            <person name="Adriaenssens E.M."/>
            <person name="Foster-Nyarko E."/>
            <person name="Jarju S."/>
            <person name="Secka A."/>
            <person name="Antonio M."/>
            <person name="Oren A."/>
            <person name="Chaudhuri R.R."/>
            <person name="La Ragione R."/>
            <person name="Hildebrand F."/>
            <person name="Pallen M.J."/>
        </authorList>
    </citation>
    <scope>NUCLEOTIDE SEQUENCE</scope>
    <source>
        <strain evidence="2">CHK195-6426</strain>
    </source>
</reference>
<evidence type="ECO:0000313" key="3">
    <source>
        <dbReference type="Proteomes" id="UP000824265"/>
    </source>
</evidence>